<evidence type="ECO:0000313" key="1">
    <source>
        <dbReference type="EMBL" id="QHU33897.1"/>
    </source>
</evidence>
<sequence>MSSSDLPDFPRIILDDTTKKIRTKEGWCPQSRECSWWQWGCDVDDCIPPPVCDIETTQSSIQPNSSYFDNLINHLQGGYNQCINTSNCSADQLESAWAPSIVPFDGRPTGYHVEQRTNTHSACEATNYTVVVDRGTYGGPGTETDAAVTSGHLPLSLSDQCYLLHDLMYTMCPPNNNLVLLHADRVLLHNLKYVKDILGEDPRNTSYAENGFCVSTNSNPSTGISGWASSGLSDAVLSLAGNLLSGGVWSENGSCDTARFMTCLKIVKAMKVAKQNGVGIIDNFGFFDEMEVGGHYTYWGTLSNAAQYYSTYSSNSFDYFAFHMFYNNENGWNRQWFIDRVFNKLNSMTRDTTGNWGQFITNC</sequence>
<proteinExistence type="predicted"/>
<dbReference type="AlphaFoldDB" id="A0A6C0LTG5"/>
<dbReference type="EMBL" id="MN740564">
    <property type="protein sequence ID" value="QHU33897.1"/>
    <property type="molecule type" value="Genomic_DNA"/>
</dbReference>
<organism evidence="1">
    <name type="scientific">viral metagenome</name>
    <dbReference type="NCBI Taxonomy" id="1070528"/>
    <lineage>
        <taxon>unclassified sequences</taxon>
        <taxon>metagenomes</taxon>
        <taxon>organismal metagenomes</taxon>
    </lineage>
</organism>
<protein>
    <submittedName>
        <fullName evidence="1">Uncharacterized protein</fullName>
    </submittedName>
</protein>
<accession>A0A6C0LTG5</accession>
<name>A0A6C0LTG5_9ZZZZ</name>
<reference evidence="1" key="1">
    <citation type="journal article" date="2020" name="Nature">
        <title>Giant virus diversity and host interactions through global metagenomics.</title>
        <authorList>
            <person name="Schulz F."/>
            <person name="Roux S."/>
            <person name="Paez-Espino D."/>
            <person name="Jungbluth S."/>
            <person name="Walsh D.A."/>
            <person name="Denef V.J."/>
            <person name="McMahon K.D."/>
            <person name="Konstantinidis K.T."/>
            <person name="Eloe-Fadrosh E.A."/>
            <person name="Kyrpides N.C."/>
            <person name="Woyke T."/>
        </authorList>
    </citation>
    <scope>NUCLEOTIDE SEQUENCE</scope>
    <source>
        <strain evidence="1">GVMAG-S-1016704-142</strain>
    </source>
</reference>